<feature type="transmembrane region" description="Helical" evidence="1">
    <location>
        <begin position="6"/>
        <end position="29"/>
    </location>
</feature>
<name>A0A3P8KVK8_9TREM</name>
<gene>
    <name evidence="2" type="ORF">SMTD_LOCUS22037</name>
</gene>
<sequence>MSKYHYYLPIYGFQSVLLLLLSLLSLHYYDLMLNY</sequence>
<keyword evidence="1" id="KW-0472">Membrane</keyword>
<organism evidence="2 3">
    <name type="scientific">Schistosoma mattheei</name>
    <dbReference type="NCBI Taxonomy" id="31246"/>
    <lineage>
        <taxon>Eukaryota</taxon>
        <taxon>Metazoa</taxon>
        <taxon>Spiralia</taxon>
        <taxon>Lophotrochozoa</taxon>
        <taxon>Platyhelminthes</taxon>
        <taxon>Trematoda</taxon>
        <taxon>Digenea</taxon>
        <taxon>Strigeidida</taxon>
        <taxon>Schistosomatoidea</taxon>
        <taxon>Schistosomatidae</taxon>
        <taxon>Schistosoma</taxon>
    </lineage>
</organism>
<proteinExistence type="predicted"/>
<dbReference type="Proteomes" id="UP000269396">
    <property type="component" value="Unassembled WGS sequence"/>
</dbReference>
<evidence type="ECO:0000313" key="2">
    <source>
        <dbReference type="EMBL" id="VDP86293.1"/>
    </source>
</evidence>
<dbReference type="AlphaFoldDB" id="A0A3P8KVK8"/>
<keyword evidence="1" id="KW-0812">Transmembrane</keyword>
<keyword evidence="3" id="KW-1185">Reference proteome</keyword>
<reference evidence="2 3" key="1">
    <citation type="submission" date="2018-11" db="EMBL/GenBank/DDBJ databases">
        <authorList>
            <consortium name="Pathogen Informatics"/>
        </authorList>
    </citation>
    <scope>NUCLEOTIDE SEQUENCE [LARGE SCALE GENOMIC DNA]</scope>
    <source>
        <strain>Denwood</strain>
        <strain evidence="3">Zambia</strain>
    </source>
</reference>
<keyword evidence="1" id="KW-1133">Transmembrane helix</keyword>
<evidence type="ECO:0000256" key="1">
    <source>
        <dbReference type="SAM" id="Phobius"/>
    </source>
</evidence>
<dbReference type="EMBL" id="UZAL01049513">
    <property type="protein sequence ID" value="VDP86293.1"/>
    <property type="molecule type" value="Genomic_DNA"/>
</dbReference>
<protein>
    <submittedName>
        <fullName evidence="2">Uncharacterized protein</fullName>
    </submittedName>
</protein>
<evidence type="ECO:0000313" key="3">
    <source>
        <dbReference type="Proteomes" id="UP000269396"/>
    </source>
</evidence>
<accession>A0A3P8KVK8</accession>